<evidence type="ECO:0000256" key="1">
    <source>
        <dbReference type="ARBA" id="ARBA00007664"/>
    </source>
</evidence>
<evidence type="ECO:0000256" key="4">
    <source>
        <dbReference type="ARBA" id="ARBA00022825"/>
    </source>
</evidence>
<dbReference type="InterPro" id="IPR043504">
    <property type="entry name" value="Peptidase_S1_PA_chymotrypsin"/>
</dbReference>
<dbReference type="Proteomes" id="UP001353858">
    <property type="component" value="Unassembled WGS sequence"/>
</dbReference>
<organism evidence="7 8">
    <name type="scientific">Aquatica leii</name>
    <dbReference type="NCBI Taxonomy" id="1421715"/>
    <lineage>
        <taxon>Eukaryota</taxon>
        <taxon>Metazoa</taxon>
        <taxon>Ecdysozoa</taxon>
        <taxon>Arthropoda</taxon>
        <taxon>Hexapoda</taxon>
        <taxon>Insecta</taxon>
        <taxon>Pterygota</taxon>
        <taxon>Neoptera</taxon>
        <taxon>Endopterygota</taxon>
        <taxon>Coleoptera</taxon>
        <taxon>Polyphaga</taxon>
        <taxon>Elateriformia</taxon>
        <taxon>Elateroidea</taxon>
        <taxon>Lampyridae</taxon>
        <taxon>Luciolinae</taxon>
        <taxon>Aquatica</taxon>
    </lineage>
</organism>
<feature type="domain" description="Peptidase S1" evidence="6">
    <location>
        <begin position="47"/>
        <end position="266"/>
    </location>
</feature>
<proteinExistence type="inferred from homology"/>
<accession>A0AAN7Q4B5</accession>
<dbReference type="InterPro" id="IPR018114">
    <property type="entry name" value="TRYPSIN_HIS"/>
</dbReference>
<dbReference type="Pfam" id="PF00089">
    <property type="entry name" value="Trypsin"/>
    <property type="match status" value="1"/>
</dbReference>
<dbReference type="PRINTS" id="PR00722">
    <property type="entry name" value="CHYMOTRYPSIN"/>
</dbReference>
<evidence type="ECO:0000313" key="8">
    <source>
        <dbReference type="Proteomes" id="UP001353858"/>
    </source>
</evidence>
<dbReference type="PROSITE" id="PS00134">
    <property type="entry name" value="TRYPSIN_HIS"/>
    <property type="match status" value="1"/>
</dbReference>
<dbReference type="InterPro" id="IPR001314">
    <property type="entry name" value="Peptidase_S1A"/>
</dbReference>
<comment type="similarity">
    <text evidence="1">Belongs to the peptidase S1 family.</text>
</comment>
<dbReference type="InterPro" id="IPR001254">
    <property type="entry name" value="Trypsin_dom"/>
</dbReference>
<keyword evidence="8" id="KW-1185">Reference proteome</keyword>
<comment type="caution">
    <text evidence="7">The sequence shown here is derived from an EMBL/GenBank/DDBJ whole genome shotgun (WGS) entry which is preliminary data.</text>
</comment>
<sequence>MFINTLGLRSDSVITDYLKRTVNDLPVDLKDKRGQKDGATDAIDRRIVNGKTADDGQYPYQVSLTSLTNGHFCGGSILNTRWILTAAHCLELELLFDVVVGTNVLDVISNVYEVENFTSHPLYNPFDRSYDAGLVKTTTAIVYSTKIQPVTLTPLLPNINTVTVLSGWGSNNVSILDFLNELKALNTTVISETECQNKLLVLDIAPSSTHICTFVEQDGACYYDDGGPITVYNLQFGIISVANCGQSYPDLHTKIGTVFNWIMSII</sequence>
<evidence type="ECO:0000256" key="3">
    <source>
        <dbReference type="ARBA" id="ARBA00022801"/>
    </source>
</evidence>
<evidence type="ECO:0000313" key="7">
    <source>
        <dbReference type="EMBL" id="KAK4879290.1"/>
    </source>
</evidence>
<dbReference type="PROSITE" id="PS50240">
    <property type="entry name" value="TRYPSIN_DOM"/>
    <property type="match status" value="1"/>
</dbReference>
<dbReference type="InterPro" id="IPR050430">
    <property type="entry name" value="Peptidase_S1"/>
</dbReference>
<dbReference type="PANTHER" id="PTHR24276:SF98">
    <property type="entry name" value="FI18310P1-RELATED"/>
    <property type="match status" value="1"/>
</dbReference>
<name>A0AAN7Q4B5_9COLE</name>
<dbReference type="EMBL" id="JARPUR010000003">
    <property type="protein sequence ID" value="KAK4879290.1"/>
    <property type="molecule type" value="Genomic_DNA"/>
</dbReference>
<keyword evidence="3" id="KW-0378">Hydrolase</keyword>
<gene>
    <name evidence="7" type="ORF">RN001_007436</name>
</gene>
<keyword evidence="5" id="KW-1015">Disulfide bond</keyword>
<dbReference type="InterPro" id="IPR009003">
    <property type="entry name" value="Peptidase_S1_PA"/>
</dbReference>
<dbReference type="PANTHER" id="PTHR24276">
    <property type="entry name" value="POLYSERASE-RELATED"/>
    <property type="match status" value="1"/>
</dbReference>
<dbReference type="GO" id="GO:0006508">
    <property type="term" value="P:proteolysis"/>
    <property type="evidence" value="ECO:0007669"/>
    <property type="project" value="UniProtKB-KW"/>
</dbReference>
<dbReference type="SMART" id="SM00020">
    <property type="entry name" value="Tryp_SPc"/>
    <property type="match status" value="1"/>
</dbReference>
<protein>
    <recommendedName>
        <fullName evidence="6">Peptidase S1 domain-containing protein</fullName>
    </recommendedName>
</protein>
<evidence type="ECO:0000256" key="2">
    <source>
        <dbReference type="ARBA" id="ARBA00022670"/>
    </source>
</evidence>
<evidence type="ECO:0000259" key="6">
    <source>
        <dbReference type="PROSITE" id="PS50240"/>
    </source>
</evidence>
<evidence type="ECO:0000256" key="5">
    <source>
        <dbReference type="ARBA" id="ARBA00023157"/>
    </source>
</evidence>
<reference evidence="8" key="1">
    <citation type="submission" date="2023-01" db="EMBL/GenBank/DDBJ databases">
        <title>Key to firefly adult light organ development and bioluminescence: homeobox transcription factors regulate luciferase expression and transportation to peroxisome.</title>
        <authorList>
            <person name="Fu X."/>
        </authorList>
    </citation>
    <scope>NUCLEOTIDE SEQUENCE [LARGE SCALE GENOMIC DNA]</scope>
</reference>
<dbReference type="GO" id="GO:0004252">
    <property type="term" value="F:serine-type endopeptidase activity"/>
    <property type="evidence" value="ECO:0007669"/>
    <property type="project" value="InterPro"/>
</dbReference>
<dbReference type="SUPFAM" id="SSF50494">
    <property type="entry name" value="Trypsin-like serine proteases"/>
    <property type="match status" value="1"/>
</dbReference>
<dbReference type="FunFam" id="2.40.10.10:FF:000068">
    <property type="entry name" value="transmembrane protease serine 2"/>
    <property type="match status" value="1"/>
</dbReference>
<dbReference type="Gene3D" id="2.40.10.10">
    <property type="entry name" value="Trypsin-like serine proteases"/>
    <property type="match status" value="2"/>
</dbReference>
<keyword evidence="4" id="KW-0720">Serine protease</keyword>
<dbReference type="CDD" id="cd00190">
    <property type="entry name" value="Tryp_SPc"/>
    <property type="match status" value="1"/>
</dbReference>
<keyword evidence="2" id="KW-0645">Protease</keyword>
<dbReference type="AlphaFoldDB" id="A0AAN7Q4B5"/>